<feature type="region of interest" description="Disordered" evidence="5">
    <location>
        <begin position="1"/>
        <end position="28"/>
    </location>
</feature>
<dbReference type="Gene3D" id="4.10.1100.10">
    <property type="entry name" value="Transcription factor, SBP-box domain"/>
    <property type="match status" value="1"/>
</dbReference>
<dbReference type="SUPFAM" id="SSF103612">
    <property type="entry name" value="SBT domain"/>
    <property type="match status" value="1"/>
</dbReference>
<dbReference type="Pfam" id="PF26102">
    <property type="entry name" value="Ig_SPL7"/>
    <property type="match status" value="2"/>
</dbReference>
<dbReference type="Pfam" id="PF03110">
    <property type="entry name" value="SBP"/>
    <property type="match status" value="1"/>
</dbReference>
<dbReference type="EMBL" id="SDRB02011081">
    <property type="protein sequence ID" value="THG02978.1"/>
    <property type="molecule type" value="Genomic_DNA"/>
</dbReference>
<reference evidence="8 9" key="1">
    <citation type="journal article" date="2018" name="Proc. Natl. Acad. Sci. U.S.A.">
        <title>Draft genome sequence of Camellia sinensis var. sinensis provides insights into the evolution of the tea genome and tea quality.</title>
        <authorList>
            <person name="Wei C."/>
            <person name="Yang H."/>
            <person name="Wang S."/>
            <person name="Zhao J."/>
            <person name="Liu C."/>
            <person name="Gao L."/>
            <person name="Xia E."/>
            <person name="Lu Y."/>
            <person name="Tai Y."/>
            <person name="She G."/>
            <person name="Sun J."/>
            <person name="Cao H."/>
            <person name="Tong W."/>
            <person name="Gao Q."/>
            <person name="Li Y."/>
            <person name="Deng W."/>
            <person name="Jiang X."/>
            <person name="Wang W."/>
            <person name="Chen Q."/>
            <person name="Zhang S."/>
            <person name="Li H."/>
            <person name="Wu J."/>
            <person name="Wang P."/>
            <person name="Li P."/>
            <person name="Shi C."/>
            <person name="Zheng F."/>
            <person name="Jian J."/>
            <person name="Huang B."/>
            <person name="Shan D."/>
            <person name="Shi M."/>
            <person name="Fang C."/>
            <person name="Yue Y."/>
            <person name="Li F."/>
            <person name="Li D."/>
            <person name="Wei S."/>
            <person name="Han B."/>
            <person name="Jiang C."/>
            <person name="Yin Y."/>
            <person name="Xia T."/>
            <person name="Zhang Z."/>
            <person name="Bennetzen J.L."/>
            <person name="Zhao S."/>
            <person name="Wan X."/>
        </authorList>
    </citation>
    <scope>NUCLEOTIDE SEQUENCE [LARGE SCALE GENOMIC DNA]</scope>
    <source>
        <strain evidence="9">cv. Shuchazao</strain>
        <tissue evidence="8">Leaf</tissue>
    </source>
</reference>
<keyword evidence="6" id="KW-0472">Membrane</keyword>
<dbReference type="PANTHER" id="PTHR31251">
    <property type="entry name" value="SQUAMOSA PROMOTER-BINDING-LIKE PROTEIN 4"/>
    <property type="match status" value="1"/>
</dbReference>
<keyword evidence="6" id="KW-1133">Transmembrane helix</keyword>
<dbReference type="PANTHER" id="PTHR31251:SF108">
    <property type="entry name" value="SQUAMOSA PROMOTER-BINDING-LIKE PROTEIN 7"/>
    <property type="match status" value="1"/>
</dbReference>
<dbReference type="InterPro" id="IPR044817">
    <property type="entry name" value="SBP-like"/>
</dbReference>
<gene>
    <name evidence="8" type="ORF">TEA_011470</name>
</gene>
<dbReference type="InterPro" id="IPR004333">
    <property type="entry name" value="SBP_dom"/>
</dbReference>
<feature type="transmembrane region" description="Helical" evidence="6">
    <location>
        <begin position="704"/>
        <end position="723"/>
    </location>
</feature>
<feature type="compositionally biased region" description="Pro residues" evidence="5">
    <location>
        <begin position="55"/>
        <end position="66"/>
    </location>
</feature>
<dbReference type="GO" id="GO:0008270">
    <property type="term" value="F:zinc ion binding"/>
    <property type="evidence" value="ECO:0007669"/>
    <property type="project" value="UniProtKB-KW"/>
</dbReference>
<dbReference type="STRING" id="542762.A0A4S4DJD5"/>
<evidence type="ECO:0000313" key="9">
    <source>
        <dbReference type="Proteomes" id="UP000306102"/>
    </source>
</evidence>
<feature type="domain" description="SBP-type" evidence="7">
    <location>
        <begin position="91"/>
        <end position="168"/>
    </location>
</feature>
<organism evidence="8 9">
    <name type="scientific">Camellia sinensis var. sinensis</name>
    <name type="common">China tea</name>
    <dbReference type="NCBI Taxonomy" id="542762"/>
    <lineage>
        <taxon>Eukaryota</taxon>
        <taxon>Viridiplantae</taxon>
        <taxon>Streptophyta</taxon>
        <taxon>Embryophyta</taxon>
        <taxon>Tracheophyta</taxon>
        <taxon>Spermatophyta</taxon>
        <taxon>Magnoliopsida</taxon>
        <taxon>eudicotyledons</taxon>
        <taxon>Gunneridae</taxon>
        <taxon>Pentapetalae</taxon>
        <taxon>asterids</taxon>
        <taxon>Ericales</taxon>
        <taxon>Theaceae</taxon>
        <taxon>Camellia</taxon>
    </lineage>
</organism>
<proteinExistence type="predicted"/>
<dbReference type="GO" id="GO:0005634">
    <property type="term" value="C:nucleus"/>
    <property type="evidence" value="ECO:0007669"/>
    <property type="project" value="InterPro"/>
</dbReference>
<dbReference type="AlphaFoldDB" id="A0A4S4DJD5"/>
<sequence length="770" mass="85918">MDSPPPPPPLLPPHSPQPRVSEPENPIPHDLWDWSDLLDFNLDINQLNSSLDPVQPSPDPQFPPTDPNLDIPGRKKARTVRPAAGGKAKANARCQVVGCEADISELKGYHKRHRVCLQCANASDVGIDGQRKRYCQQCGKFHILSDFDEGKRSCRRKLERHNNRRRRKASEATVAVEREPQEPVLVDDVACDDENGKDSICLSSQIAERESLLESEEGQISTLCSNPGSQNIQNDSGISFVASGEVQINGEKDSKHAHSSFYCDNKSAYSSTCPTGRISFKLYDWNPAEFPRRLRHQLHEDPVMYIPDLVGAPGKMLYGRGSLLVYLNNVIFRVMRDGTSVMQVKVEEQAPKLCYVHPTCFEAGKPMEFMACGINLLQPKFRMSILHSGYAYILPELFNVFLDWDLDGRFLVSFAGKYLAYDYCVPPLCGDTEGVTASFNHQLLKIYIPHTEPDLFGPAFIEVENESGLSNFVPILIGNKEICSEIKIMEDRFEASLCLKGSKFMTTSSSSDPCEASVLRQTAFSQFILDTAWLLRKPALEDIEHILTWSHIGRFNRLLTFLIHNKSTIILGRVLHYMDCMKLNKLTNGSGDTDMKLLQSNLDHAREILCQRFQEKGDPVNLDQKGNCLYRSSQIDMPSVSFFDQWHLKLQGTETTETGNLDAEAGSSSQDLVGNLPLLNREVVMNMNLMKKRPGKSCLASRPLVLAIAATTAGCFGICAVLVHPQKAGEIATTIRRLLCFIAESWLSSATLVEVVLVALSDAPRVRALC</sequence>
<keyword evidence="6" id="KW-0812">Transmembrane</keyword>
<evidence type="ECO:0000256" key="1">
    <source>
        <dbReference type="ARBA" id="ARBA00022723"/>
    </source>
</evidence>
<dbReference type="PROSITE" id="PS51141">
    <property type="entry name" value="ZF_SBP"/>
    <property type="match status" value="1"/>
</dbReference>
<dbReference type="Proteomes" id="UP000306102">
    <property type="component" value="Unassembled WGS sequence"/>
</dbReference>
<dbReference type="GO" id="GO:0003677">
    <property type="term" value="F:DNA binding"/>
    <property type="evidence" value="ECO:0007669"/>
    <property type="project" value="InterPro"/>
</dbReference>
<evidence type="ECO:0000256" key="3">
    <source>
        <dbReference type="ARBA" id="ARBA00022833"/>
    </source>
</evidence>
<protein>
    <recommendedName>
        <fullName evidence="7">SBP-type domain-containing protein</fullName>
    </recommendedName>
</protein>
<evidence type="ECO:0000259" key="7">
    <source>
        <dbReference type="PROSITE" id="PS51141"/>
    </source>
</evidence>
<feature type="compositionally biased region" description="Pro residues" evidence="5">
    <location>
        <begin position="1"/>
        <end position="16"/>
    </location>
</feature>
<evidence type="ECO:0000313" key="8">
    <source>
        <dbReference type="EMBL" id="THG02978.1"/>
    </source>
</evidence>
<feature type="region of interest" description="Disordered" evidence="5">
    <location>
        <begin position="48"/>
        <end position="73"/>
    </location>
</feature>
<keyword evidence="2 4" id="KW-0863">Zinc-finger</keyword>
<keyword evidence="9" id="KW-1185">Reference proteome</keyword>
<name>A0A4S4DJD5_CAMSN</name>
<evidence type="ECO:0000256" key="4">
    <source>
        <dbReference type="PROSITE-ProRule" id="PRU00470"/>
    </source>
</evidence>
<keyword evidence="3" id="KW-0862">Zinc</keyword>
<feature type="transmembrane region" description="Helical" evidence="6">
    <location>
        <begin position="735"/>
        <end position="760"/>
    </location>
</feature>
<accession>A0A4S4DJD5</accession>
<evidence type="ECO:0000256" key="6">
    <source>
        <dbReference type="SAM" id="Phobius"/>
    </source>
</evidence>
<comment type="caution">
    <text evidence="8">The sequence shown here is derived from an EMBL/GenBank/DDBJ whole genome shotgun (WGS) entry which is preliminary data.</text>
</comment>
<evidence type="ECO:0000256" key="5">
    <source>
        <dbReference type="SAM" id="MobiDB-lite"/>
    </source>
</evidence>
<dbReference type="InterPro" id="IPR036893">
    <property type="entry name" value="SBP_sf"/>
</dbReference>
<evidence type="ECO:0000256" key="2">
    <source>
        <dbReference type="ARBA" id="ARBA00022771"/>
    </source>
</evidence>
<keyword evidence="1" id="KW-0479">Metal-binding</keyword>